<organism evidence="2 3">
    <name type="scientific">Streptomyces glaucosporus</name>
    <dbReference type="NCBI Taxonomy" id="284044"/>
    <lineage>
        <taxon>Bacteria</taxon>
        <taxon>Bacillati</taxon>
        <taxon>Actinomycetota</taxon>
        <taxon>Actinomycetes</taxon>
        <taxon>Kitasatosporales</taxon>
        <taxon>Streptomycetaceae</taxon>
        <taxon>Streptomyces</taxon>
    </lineage>
</organism>
<name>A0ABP5VX11_9ACTN</name>
<dbReference type="EMBL" id="BAAATJ010000024">
    <property type="protein sequence ID" value="GAA2410822.1"/>
    <property type="molecule type" value="Genomic_DNA"/>
</dbReference>
<sequence>MATAGPRPTVPTRRTECPLRRIACAGWNSGQIRCTEAMAVRSRAPCGPDRSSLAPVGGTPGACARRGRGTPSAGDVRTGSGWAVPYG</sequence>
<comment type="caution">
    <text evidence="2">The sequence shown here is derived from an EMBL/GenBank/DDBJ whole genome shotgun (WGS) entry which is preliminary data.</text>
</comment>
<evidence type="ECO:0000313" key="2">
    <source>
        <dbReference type="EMBL" id="GAA2410822.1"/>
    </source>
</evidence>
<proteinExistence type="predicted"/>
<keyword evidence="3" id="KW-1185">Reference proteome</keyword>
<dbReference type="Proteomes" id="UP001500058">
    <property type="component" value="Unassembled WGS sequence"/>
</dbReference>
<evidence type="ECO:0000256" key="1">
    <source>
        <dbReference type="SAM" id="MobiDB-lite"/>
    </source>
</evidence>
<feature type="region of interest" description="Disordered" evidence="1">
    <location>
        <begin position="45"/>
        <end position="87"/>
    </location>
</feature>
<protein>
    <submittedName>
        <fullName evidence="2">Uncharacterized protein</fullName>
    </submittedName>
</protein>
<accession>A0ABP5VX11</accession>
<evidence type="ECO:0000313" key="3">
    <source>
        <dbReference type="Proteomes" id="UP001500058"/>
    </source>
</evidence>
<reference evidence="3" key="1">
    <citation type="journal article" date="2019" name="Int. J. Syst. Evol. Microbiol.">
        <title>The Global Catalogue of Microorganisms (GCM) 10K type strain sequencing project: providing services to taxonomists for standard genome sequencing and annotation.</title>
        <authorList>
            <consortium name="The Broad Institute Genomics Platform"/>
            <consortium name="The Broad Institute Genome Sequencing Center for Infectious Disease"/>
            <person name="Wu L."/>
            <person name="Ma J."/>
        </authorList>
    </citation>
    <scope>NUCLEOTIDE SEQUENCE [LARGE SCALE GENOMIC DNA]</scope>
    <source>
        <strain evidence="3">JCM 6921</strain>
    </source>
</reference>
<gene>
    <name evidence="2" type="ORF">GCM10010420_44540</name>
</gene>